<accession>A0A9P4N417</accession>
<feature type="region of interest" description="Disordered" evidence="1">
    <location>
        <begin position="331"/>
        <end position="373"/>
    </location>
</feature>
<comment type="caution">
    <text evidence="2">The sequence shown here is derived from an EMBL/GenBank/DDBJ whole genome shotgun (WGS) entry which is preliminary data.</text>
</comment>
<feature type="compositionally biased region" description="Polar residues" evidence="1">
    <location>
        <begin position="332"/>
        <end position="343"/>
    </location>
</feature>
<organism evidence="2 3">
    <name type="scientific">Lojkania enalia</name>
    <dbReference type="NCBI Taxonomy" id="147567"/>
    <lineage>
        <taxon>Eukaryota</taxon>
        <taxon>Fungi</taxon>
        <taxon>Dikarya</taxon>
        <taxon>Ascomycota</taxon>
        <taxon>Pezizomycotina</taxon>
        <taxon>Dothideomycetes</taxon>
        <taxon>Pleosporomycetidae</taxon>
        <taxon>Pleosporales</taxon>
        <taxon>Pleosporales incertae sedis</taxon>
        <taxon>Lojkania</taxon>
    </lineage>
</organism>
<protein>
    <submittedName>
        <fullName evidence="2">Uncharacterized protein</fullName>
    </submittedName>
</protein>
<evidence type="ECO:0000313" key="2">
    <source>
        <dbReference type="EMBL" id="KAF2257726.1"/>
    </source>
</evidence>
<dbReference type="EMBL" id="ML986860">
    <property type="protein sequence ID" value="KAF2257726.1"/>
    <property type="molecule type" value="Genomic_DNA"/>
</dbReference>
<evidence type="ECO:0000256" key="1">
    <source>
        <dbReference type="SAM" id="MobiDB-lite"/>
    </source>
</evidence>
<feature type="compositionally biased region" description="Low complexity" evidence="1">
    <location>
        <begin position="350"/>
        <end position="360"/>
    </location>
</feature>
<keyword evidence="3" id="KW-1185">Reference proteome</keyword>
<proteinExistence type="predicted"/>
<reference evidence="3" key="1">
    <citation type="journal article" date="2020" name="Stud. Mycol.">
        <title>101 Dothideomycetes genomes: A test case for predicting lifestyles and emergence of pathogens.</title>
        <authorList>
            <person name="Haridas S."/>
            <person name="Albert R."/>
            <person name="Binder M."/>
            <person name="Bloem J."/>
            <person name="LaButti K."/>
            <person name="Salamov A."/>
            <person name="Andreopoulos B."/>
            <person name="Baker S."/>
            <person name="Barry K."/>
            <person name="Bills G."/>
            <person name="Bluhm B."/>
            <person name="Cannon C."/>
            <person name="Castanera R."/>
            <person name="Culley D."/>
            <person name="Daum C."/>
            <person name="Ezra D."/>
            <person name="Gonzalez J."/>
            <person name="Henrissat B."/>
            <person name="Kuo A."/>
            <person name="Liang C."/>
            <person name="Lipzen A."/>
            <person name="Lutzoni F."/>
            <person name="Magnuson J."/>
            <person name="Mondo S."/>
            <person name="Nolan M."/>
            <person name="Ohm R."/>
            <person name="Pangilinan J."/>
            <person name="Park H.-J."/>
            <person name="Ramirez L."/>
            <person name="Alfaro M."/>
            <person name="Sun H."/>
            <person name="Tritt A."/>
            <person name="Yoshinaga Y."/>
            <person name="Zwiers L.-H."/>
            <person name="Turgeon B."/>
            <person name="Goodwin S."/>
            <person name="Spatafora J."/>
            <person name="Crous P."/>
            <person name="Grigoriev I."/>
        </authorList>
    </citation>
    <scope>NUCLEOTIDE SEQUENCE [LARGE SCALE GENOMIC DNA]</scope>
    <source>
        <strain evidence="3">CBS 304.66</strain>
    </source>
</reference>
<gene>
    <name evidence="2" type="ORF">CC78DRAFT_588086</name>
</gene>
<sequence>MVATHRQCLERRVAEKTEGRTIRDFIRRAKHVQDKINGYSLPVWILSTTPDRGNPMRALTFFTTTLHNPKYAGRGLERIDEDHAREKKAFDRLFEKVKVNLANAEGPEEFQELTRLLTGVLPHLIIRGCMSVALECRRQYAERKLQLKDHDAGRRLDGKRPAAPNMAKAKAYFNAVASASVARSVDPQARLGGRGNCSRNDETIERWSDDPHSEHLIKILDEAPVDNDAKVAKTYKLLRMVQDTPKKNQDSRSKAMVAASSSSTQLIMIIRVGQLFEKQSMACYTSNKNNKEAAINQFTLEQDCWIFFCTRNARRLSSCFVARIDRARRKTLNASSSPTQSPASRAGCGTRSTSASRSTRPFTKMMKGARDGE</sequence>
<evidence type="ECO:0000313" key="3">
    <source>
        <dbReference type="Proteomes" id="UP000800093"/>
    </source>
</evidence>
<name>A0A9P4N417_9PLEO</name>
<dbReference type="AlphaFoldDB" id="A0A9P4N417"/>
<dbReference type="Proteomes" id="UP000800093">
    <property type="component" value="Unassembled WGS sequence"/>
</dbReference>